<evidence type="ECO:0008006" key="4">
    <source>
        <dbReference type="Google" id="ProtNLM"/>
    </source>
</evidence>
<evidence type="ECO:0000256" key="1">
    <source>
        <dbReference type="SAM" id="SignalP"/>
    </source>
</evidence>
<keyword evidence="3" id="KW-1185">Reference proteome</keyword>
<feature type="signal peptide" evidence="1">
    <location>
        <begin position="1"/>
        <end position="25"/>
    </location>
</feature>
<dbReference type="RefSeq" id="WP_331300698.1">
    <property type="nucleotide sequence ID" value="NZ_MLCA01000001.1"/>
</dbReference>
<evidence type="ECO:0000313" key="2">
    <source>
        <dbReference type="EMBL" id="MEE7489423.1"/>
    </source>
</evidence>
<dbReference type="EMBL" id="MLCA01000001">
    <property type="protein sequence ID" value="MEE7489423.1"/>
    <property type="molecule type" value="Genomic_DNA"/>
</dbReference>
<keyword evidence="1" id="KW-0732">Signal</keyword>
<organism evidence="2 3">
    <name type="scientific">Methylobacterium oryzae</name>
    <dbReference type="NCBI Taxonomy" id="334852"/>
    <lineage>
        <taxon>Bacteria</taxon>
        <taxon>Pseudomonadati</taxon>
        <taxon>Pseudomonadota</taxon>
        <taxon>Alphaproteobacteria</taxon>
        <taxon>Hyphomicrobiales</taxon>
        <taxon>Methylobacteriaceae</taxon>
        <taxon>Methylobacterium</taxon>
    </lineage>
</organism>
<sequence length="149" mass="16877">MTASTRRAALGAILAAPLASVPAIAALGSDETRFLASASRIVAMLDEYDRLWADSRPFYEAWLKAAEHLISDRYLERDTIPEWDTYCESRRVADEIDAELYDLHESFEGVQFQSADAIMLRHRIALTFDWAEQDAGDNVKAYWEARQCA</sequence>
<dbReference type="Proteomes" id="UP001355206">
    <property type="component" value="Unassembled WGS sequence"/>
</dbReference>
<name>A0ABU7TIQ0_9HYPH</name>
<accession>A0ABU7TIQ0</accession>
<comment type="caution">
    <text evidence="2">The sequence shown here is derived from an EMBL/GenBank/DDBJ whole genome shotgun (WGS) entry which is preliminary data.</text>
</comment>
<protein>
    <recommendedName>
        <fullName evidence="4">Twin-arginine translocation pathway signal</fullName>
    </recommendedName>
</protein>
<proteinExistence type="predicted"/>
<evidence type="ECO:0000313" key="3">
    <source>
        <dbReference type="Proteomes" id="UP001355206"/>
    </source>
</evidence>
<feature type="chain" id="PRO_5046201485" description="Twin-arginine translocation pathway signal" evidence="1">
    <location>
        <begin position="26"/>
        <end position="149"/>
    </location>
</feature>
<gene>
    <name evidence="2" type="ORF">MOTC310_02615</name>
</gene>
<reference evidence="2 3" key="1">
    <citation type="journal article" date="2012" name="Genet. Mol. Biol.">
        <title>Analysis of 16S rRNA and mxaF genes revealing insights into Methylobacterium niche-specific plant association.</title>
        <authorList>
            <person name="Dourado M.N."/>
            <person name="Andreote F.D."/>
            <person name="Dini-Andreote F."/>
            <person name="Conti R."/>
            <person name="Araujo J.M."/>
            <person name="Araujo W.L."/>
        </authorList>
    </citation>
    <scope>NUCLEOTIDE SEQUENCE [LARGE SCALE GENOMIC DNA]</scope>
    <source>
        <strain evidence="2 3">TC3-10</strain>
    </source>
</reference>